<accession>A0A5B7GQC1</accession>
<evidence type="ECO:0000313" key="1">
    <source>
        <dbReference type="EMBL" id="MPC59258.1"/>
    </source>
</evidence>
<name>A0A5B7GQC1_PORTR</name>
<proteinExistence type="predicted"/>
<protein>
    <submittedName>
        <fullName evidence="1">Uncharacterized protein</fullName>
    </submittedName>
</protein>
<gene>
    <name evidence="1" type="ORF">E2C01_053274</name>
</gene>
<dbReference type="Proteomes" id="UP000324222">
    <property type="component" value="Unassembled WGS sequence"/>
</dbReference>
<dbReference type="EMBL" id="VSRR010016401">
    <property type="protein sequence ID" value="MPC59258.1"/>
    <property type="molecule type" value="Genomic_DNA"/>
</dbReference>
<reference evidence="1 2" key="1">
    <citation type="submission" date="2019-05" db="EMBL/GenBank/DDBJ databases">
        <title>Another draft genome of Portunus trituberculatus and its Hox gene families provides insights of decapod evolution.</title>
        <authorList>
            <person name="Jeong J.-H."/>
            <person name="Song I."/>
            <person name="Kim S."/>
            <person name="Choi T."/>
            <person name="Kim D."/>
            <person name="Ryu S."/>
            <person name="Kim W."/>
        </authorList>
    </citation>
    <scope>NUCLEOTIDE SEQUENCE [LARGE SCALE GENOMIC DNA]</scope>
    <source>
        <tissue evidence="1">Muscle</tissue>
    </source>
</reference>
<organism evidence="1 2">
    <name type="scientific">Portunus trituberculatus</name>
    <name type="common">Swimming crab</name>
    <name type="synonym">Neptunus trituberculatus</name>
    <dbReference type="NCBI Taxonomy" id="210409"/>
    <lineage>
        <taxon>Eukaryota</taxon>
        <taxon>Metazoa</taxon>
        <taxon>Ecdysozoa</taxon>
        <taxon>Arthropoda</taxon>
        <taxon>Crustacea</taxon>
        <taxon>Multicrustacea</taxon>
        <taxon>Malacostraca</taxon>
        <taxon>Eumalacostraca</taxon>
        <taxon>Eucarida</taxon>
        <taxon>Decapoda</taxon>
        <taxon>Pleocyemata</taxon>
        <taxon>Brachyura</taxon>
        <taxon>Eubrachyura</taxon>
        <taxon>Portunoidea</taxon>
        <taxon>Portunidae</taxon>
        <taxon>Portuninae</taxon>
        <taxon>Portunus</taxon>
    </lineage>
</organism>
<comment type="caution">
    <text evidence="1">The sequence shown here is derived from an EMBL/GenBank/DDBJ whole genome shotgun (WGS) entry which is preliminary data.</text>
</comment>
<evidence type="ECO:0000313" key="2">
    <source>
        <dbReference type="Proteomes" id="UP000324222"/>
    </source>
</evidence>
<keyword evidence="2" id="KW-1185">Reference proteome</keyword>
<sequence length="63" mass="7477">MAAMMEEDNRKHITALRKQTVYYKDSWVTKSRVFQRPGTPGTYEWMQGTSCSRLCEDKNTCFY</sequence>
<dbReference type="AlphaFoldDB" id="A0A5B7GQC1"/>